<name>A0A6C0J4J3_9ZZZZ</name>
<reference evidence="1" key="1">
    <citation type="journal article" date="2020" name="Nature">
        <title>Giant virus diversity and host interactions through global metagenomics.</title>
        <authorList>
            <person name="Schulz F."/>
            <person name="Roux S."/>
            <person name="Paez-Espino D."/>
            <person name="Jungbluth S."/>
            <person name="Walsh D.A."/>
            <person name="Denef V.J."/>
            <person name="McMahon K.D."/>
            <person name="Konstantinidis K.T."/>
            <person name="Eloe-Fadrosh E.A."/>
            <person name="Kyrpides N.C."/>
            <person name="Woyke T."/>
        </authorList>
    </citation>
    <scope>NUCLEOTIDE SEQUENCE</scope>
    <source>
        <strain evidence="1">GVMAG-M-3300025727-45</strain>
    </source>
</reference>
<organism evidence="1">
    <name type="scientific">viral metagenome</name>
    <dbReference type="NCBI Taxonomy" id="1070528"/>
    <lineage>
        <taxon>unclassified sequences</taxon>
        <taxon>metagenomes</taxon>
        <taxon>organismal metagenomes</taxon>
    </lineage>
</organism>
<proteinExistence type="predicted"/>
<sequence length="80" mass="9571">MKDAILGKALLNEIEEKQPDVAQTMSNYFYYEICNSLCSMMSEYGSDKEQEELFIEEIIHATRQFMKSYIEIYKKYNDLY</sequence>
<dbReference type="EMBL" id="MN740311">
    <property type="protein sequence ID" value="QHT99605.1"/>
    <property type="molecule type" value="Genomic_DNA"/>
</dbReference>
<evidence type="ECO:0000313" key="1">
    <source>
        <dbReference type="EMBL" id="QHT99605.1"/>
    </source>
</evidence>
<dbReference type="AlphaFoldDB" id="A0A6C0J4J3"/>
<accession>A0A6C0J4J3</accession>
<protein>
    <submittedName>
        <fullName evidence="1">Uncharacterized protein</fullName>
    </submittedName>
</protein>